<sequence>MANDGDPRVLLAMNIVLSSLFSTVVVWGLSYLDLAALTLENVAGLALVIFAATYLIVLR</sequence>
<accession>A0A6B0T3I0</accession>
<keyword evidence="1" id="KW-0812">Transmembrane</keyword>
<dbReference type="InterPro" id="IPR058420">
    <property type="entry name" value="DUF8107"/>
</dbReference>
<keyword evidence="4" id="KW-1185">Reference proteome</keyword>
<dbReference type="OrthoDB" id="214676at2157"/>
<reference evidence="3 4" key="1">
    <citation type="submission" date="2019-12" db="EMBL/GenBank/DDBJ databases">
        <title>Isolation and characterization of three novel carbon monoxide-oxidizing members of Halobacteria from salione crusts and soils.</title>
        <authorList>
            <person name="Myers M.R."/>
            <person name="King G.M."/>
        </authorList>
    </citation>
    <scope>NUCLEOTIDE SEQUENCE [LARGE SCALE GENOMIC DNA]</scope>
    <source>
        <strain evidence="3 4">WSA2</strain>
    </source>
</reference>
<dbReference type="EMBL" id="WUUS01000011">
    <property type="protein sequence ID" value="MXR42870.1"/>
    <property type="molecule type" value="Genomic_DNA"/>
</dbReference>
<proteinExistence type="predicted"/>
<name>A0A6B0T3I0_9EURY</name>
<evidence type="ECO:0000313" key="4">
    <source>
        <dbReference type="Proteomes" id="UP000437065"/>
    </source>
</evidence>
<keyword evidence="1" id="KW-1133">Transmembrane helix</keyword>
<organism evidence="3 4">
    <name type="scientific">Halobaculum saliterrae</name>
    <dbReference type="NCBI Taxonomy" id="2073113"/>
    <lineage>
        <taxon>Archaea</taxon>
        <taxon>Methanobacteriati</taxon>
        <taxon>Methanobacteriota</taxon>
        <taxon>Stenosarchaea group</taxon>
        <taxon>Halobacteria</taxon>
        <taxon>Halobacteriales</taxon>
        <taxon>Haloferacaceae</taxon>
        <taxon>Halobaculum</taxon>
    </lineage>
</organism>
<feature type="domain" description="DUF8107" evidence="2">
    <location>
        <begin position="3"/>
        <end position="57"/>
    </location>
</feature>
<keyword evidence="1" id="KW-0472">Membrane</keyword>
<gene>
    <name evidence="3" type="ORF">GRX01_16170</name>
</gene>
<protein>
    <recommendedName>
        <fullName evidence="2">DUF8107 domain-containing protein</fullName>
    </recommendedName>
</protein>
<comment type="caution">
    <text evidence="3">The sequence shown here is derived from an EMBL/GenBank/DDBJ whole genome shotgun (WGS) entry which is preliminary data.</text>
</comment>
<feature type="transmembrane region" description="Helical" evidence="1">
    <location>
        <begin position="9"/>
        <end position="29"/>
    </location>
</feature>
<dbReference type="AlphaFoldDB" id="A0A6B0T3I0"/>
<evidence type="ECO:0000256" key="1">
    <source>
        <dbReference type="SAM" id="Phobius"/>
    </source>
</evidence>
<feature type="transmembrane region" description="Helical" evidence="1">
    <location>
        <begin position="35"/>
        <end position="57"/>
    </location>
</feature>
<evidence type="ECO:0000313" key="3">
    <source>
        <dbReference type="EMBL" id="MXR42870.1"/>
    </source>
</evidence>
<dbReference type="RefSeq" id="WP_159670030.1">
    <property type="nucleotide sequence ID" value="NZ_WUUS01000011.1"/>
</dbReference>
<dbReference type="Pfam" id="PF26409">
    <property type="entry name" value="DUF8107"/>
    <property type="match status" value="1"/>
</dbReference>
<dbReference type="Proteomes" id="UP000437065">
    <property type="component" value="Unassembled WGS sequence"/>
</dbReference>
<evidence type="ECO:0000259" key="2">
    <source>
        <dbReference type="Pfam" id="PF26409"/>
    </source>
</evidence>